<dbReference type="Proteomes" id="UP000247591">
    <property type="component" value="Unassembled WGS sequence"/>
</dbReference>
<dbReference type="RefSeq" id="WP_084891972.1">
    <property type="nucleotide sequence ID" value="NZ_QJSP01000035.1"/>
</dbReference>
<keyword evidence="2" id="KW-1185">Reference proteome</keyword>
<name>A0A318R7X8_WILLI</name>
<accession>A0A318R7X8</accession>
<evidence type="ECO:0000313" key="2">
    <source>
        <dbReference type="Proteomes" id="UP000247591"/>
    </source>
</evidence>
<organism evidence="1 2">
    <name type="scientific">Williamsia limnetica</name>
    <dbReference type="NCBI Taxonomy" id="882452"/>
    <lineage>
        <taxon>Bacteria</taxon>
        <taxon>Bacillati</taxon>
        <taxon>Actinomycetota</taxon>
        <taxon>Actinomycetes</taxon>
        <taxon>Mycobacteriales</taxon>
        <taxon>Nocardiaceae</taxon>
        <taxon>Williamsia</taxon>
    </lineage>
</organism>
<reference evidence="1 2" key="1">
    <citation type="submission" date="2018-06" db="EMBL/GenBank/DDBJ databases">
        <title>Genomic Encyclopedia of Type Strains, Phase IV (KMG-IV): sequencing the most valuable type-strain genomes for metagenomic binning, comparative biology and taxonomic classification.</title>
        <authorList>
            <person name="Goeker M."/>
        </authorList>
    </citation>
    <scope>NUCLEOTIDE SEQUENCE [LARGE SCALE GENOMIC DNA]</scope>
    <source>
        <strain evidence="1 2">DSM 45521</strain>
    </source>
</reference>
<protein>
    <submittedName>
        <fullName evidence="1">Uncharacterized protein</fullName>
    </submittedName>
</protein>
<dbReference type="OrthoDB" id="4773840at2"/>
<dbReference type="EMBL" id="QJSP01000035">
    <property type="protein sequence ID" value="PYE11680.1"/>
    <property type="molecule type" value="Genomic_DNA"/>
</dbReference>
<comment type="caution">
    <text evidence="1">The sequence shown here is derived from an EMBL/GenBank/DDBJ whole genome shotgun (WGS) entry which is preliminary data.</text>
</comment>
<proteinExistence type="predicted"/>
<dbReference type="AlphaFoldDB" id="A0A318R7X8"/>
<gene>
    <name evidence="1" type="ORF">DFR67_13514</name>
</gene>
<sequence length="80" mass="8705">MIIQINASHDVRVVSTAEDEIVVVTYETLLPYLPGIVQLHGLGHVTGHTVELEENWPGWPPDSTIGPRAAKIVTKPGALR</sequence>
<evidence type="ECO:0000313" key="1">
    <source>
        <dbReference type="EMBL" id="PYE11680.1"/>
    </source>
</evidence>